<reference evidence="2" key="1">
    <citation type="submission" date="2018-05" db="EMBL/GenBank/DDBJ databases">
        <title>Draft genome of Mucuna pruriens seed.</title>
        <authorList>
            <person name="Nnadi N.E."/>
            <person name="Vos R."/>
            <person name="Hasami M.H."/>
            <person name="Devisetty U.K."/>
            <person name="Aguiy J.C."/>
        </authorList>
    </citation>
    <scope>NUCLEOTIDE SEQUENCE [LARGE SCALE GENOMIC DNA]</scope>
    <source>
        <strain evidence="2">JCA_2017</strain>
    </source>
</reference>
<dbReference type="InterPro" id="IPR056924">
    <property type="entry name" value="SH3_Tf2-1"/>
</dbReference>
<comment type="caution">
    <text evidence="2">The sequence shown here is derived from an EMBL/GenBank/DDBJ whole genome shotgun (WGS) entry which is preliminary data.</text>
</comment>
<evidence type="ECO:0000313" key="2">
    <source>
        <dbReference type="EMBL" id="RDX68974.1"/>
    </source>
</evidence>
<sequence>MMMKYKQTSTYCKKYATKARATMRNANKLSPNREGPFKIIEQVGKGAYKLEHLDKRRIPCTWNMTSLRFYYS</sequence>
<evidence type="ECO:0000259" key="1">
    <source>
        <dbReference type="Pfam" id="PF24626"/>
    </source>
</evidence>
<gene>
    <name evidence="2" type="ORF">CR513_51991</name>
</gene>
<name>A0A371ESK4_MUCPR</name>
<evidence type="ECO:0000313" key="3">
    <source>
        <dbReference type="Proteomes" id="UP000257109"/>
    </source>
</evidence>
<protein>
    <recommendedName>
        <fullName evidence="1">Tf2-1-like SH3-like domain-containing protein</fullName>
    </recommendedName>
</protein>
<accession>A0A371ESK4</accession>
<keyword evidence="3" id="KW-1185">Reference proteome</keyword>
<proteinExistence type="predicted"/>
<dbReference type="EMBL" id="QJKJ01012317">
    <property type="protein sequence ID" value="RDX68974.1"/>
    <property type="molecule type" value="Genomic_DNA"/>
</dbReference>
<dbReference type="OrthoDB" id="1433117at2759"/>
<dbReference type="Pfam" id="PF24626">
    <property type="entry name" value="SH3_Tf2-1"/>
    <property type="match status" value="1"/>
</dbReference>
<dbReference type="AlphaFoldDB" id="A0A371ESK4"/>
<dbReference type="Proteomes" id="UP000257109">
    <property type="component" value="Unassembled WGS sequence"/>
</dbReference>
<feature type="non-terminal residue" evidence="2">
    <location>
        <position position="1"/>
    </location>
</feature>
<feature type="domain" description="Tf2-1-like SH3-like" evidence="1">
    <location>
        <begin position="18"/>
        <end position="69"/>
    </location>
</feature>
<organism evidence="2 3">
    <name type="scientific">Mucuna pruriens</name>
    <name type="common">Velvet bean</name>
    <name type="synonym">Dolichos pruriens</name>
    <dbReference type="NCBI Taxonomy" id="157652"/>
    <lineage>
        <taxon>Eukaryota</taxon>
        <taxon>Viridiplantae</taxon>
        <taxon>Streptophyta</taxon>
        <taxon>Embryophyta</taxon>
        <taxon>Tracheophyta</taxon>
        <taxon>Spermatophyta</taxon>
        <taxon>Magnoliopsida</taxon>
        <taxon>eudicotyledons</taxon>
        <taxon>Gunneridae</taxon>
        <taxon>Pentapetalae</taxon>
        <taxon>rosids</taxon>
        <taxon>fabids</taxon>
        <taxon>Fabales</taxon>
        <taxon>Fabaceae</taxon>
        <taxon>Papilionoideae</taxon>
        <taxon>50 kb inversion clade</taxon>
        <taxon>NPAAA clade</taxon>
        <taxon>indigoferoid/millettioid clade</taxon>
        <taxon>Phaseoleae</taxon>
        <taxon>Mucuna</taxon>
    </lineage>
</organism>